<protein>
    <submittedName>
        <fullName evidence="1">Uncharacterized protein</fullName>
    </submittedName>
</protein>
<sequence length="197" mass="20875">MADTTKTATRVGLRSTPDVAANAHEGLSREDLYKKGSVNWKAQGQDGARAWLVANAYISGDCDPQLTLPSLALILLRIAASGTSSVIAQEALRAVATVLDNKETDTDYEIIDRLDTMATDVQKTLAYAEAGGTAPGEGYGSLPEEMRAAATMLTRAIEEQSAKLYTVAERLGNGVEEVMARAGGGRRRRTGGGRMQG</sequence>
<comment type="caution">
    <text evidence="1">The sequence shown here is derived from an EMBL/GenBank/DDBJ whole genome shotgun (WGS) entry which is preliminary data.</text>
</comment>
<dbReference type="Proteomes" id="UP001215280">
    <property type="component" value="Unassembled WGS sequence"/>
</dbReference>
<name>A0AAD7K477_9AGAR</name>
<dbReference type="AlphaFoldDB" id="A0AAD7K477"/>
<reference evidence="1" key="1">
    <citation type="submission" date="2023-03" db="EMBL/GenBank/DDBJ databases">
        <title>Massive genome expansion in bonnet fungi (Mycena s.s.) driven by repeated elements and novel gene families across ecological guilds.</title>
        <authorList>
            <consortium name="Lawrence Berkeley National Laboratory"/>
            <person name="Harder C.B."/>
            <person name="Miyauchi S."/>
            <person name="Viragh M."/>
            <person name="Kuo A."/>
            <person name="Thoen E."/>
            <person name="Andreopoulos B."/>
            <person name="Lu D."/>
            <person name="Skrede I."/>
            <person name="Drula E."/>
            <person name="Henrissat B."/>
            <person name="Morin E."/>
            <person name="Kohler A."/>
            <person name="Barry K."/>
            <person name="LaButti K."/>
            <person name="Morin E."/>
            <person name="Salamov A."/>
            <person name="Lipzen A."/>
            <person name="Mereny Z."/>
            <person name="Hegedus B."/>
            <person name="Baldrian P."/>
            <person name="Stursova M."/>
            <person name="Weitz H."/>
            <person name="Taylor A."/>
            <person name="Grigoriev I.V."/>
            <person name="Nagy L.G."/>
            <person name="Martin F."/>
            <person name="Kauserud H."/>
        </authorList>
    </citation>
    <scope>NUCLEOTIDE SEQUENCE</scope>
    <source>
        <strain evidence="1">CBHHK188m</strain>
    </source>
</reference>
<accession>A0AAD7K477</accession>
<proteinExistence type="predicted"/>
<keyword evidence="2" id="KW-1185">Reference proteome</keyword>
<evidence type="ECO:0000313" key="1">
    <source>
        <dbReference type="EMBL" id="KAJ7776829.1"/>
    </source>
</evidence>
<organism evidence="1 2">
    <name type="scientific">Mycena maculata</name>
    <dbReference type="NCBI Taxonomy" id="230809"/>
    <lineage>
        <taxon>Eukaryota</taxon>
        <taxon>Fungi</taxon>
        <taxon>Dikarya</taxon>
        <taxon>Basidiomycota</taxon>
        <taxon>Agaricomycotina</taxon>
        <taxon>Agaricomycetes</taxon>
        <taxon>Agaricomycetidae</taxon>
        <taxon>Agaricales</taxon>
        <taxon>Marasmiineae</taxon>
        <taxon>Mycenaceae</taxon>
        <taxon>Mycena</taxon>
    </lineage>
</organism>
<dbReference type="EMBL" id="JARJLG010000011">
    <property type="protein sequence ID" value="KAJ7776829.1"/>
    <property type="molecule type" value="Genomic_DNA"/>
</dbReference>
<gene>
    <name evidence="1" type="ORF">DFH07DRAFT_766531</name>
</gene>
<evidence type="ECO:0000313" key="2">
    <source>
        <dbReference type="Proteomes" id="UP001215280"/>
    </source>
</evidence>